<protein>
    <submittedName>
        <fullName evidence="2">Uncharacterized protein</fullName>
    </submittedName>
</protein>
<sequence length="131" mass="14940">MAPEIPSRLPRLRLFRSQFASGGCVFRVQHLFRDGPGPRRDPLRPPPLLVLPLKVAPPALRHRDVIPIYGRGRTILSGEEGVPPRPHRKRRRVPAGSRGRRRSSGDAVTANSERSRMCVRIRYGWFSFYPL</sequence>
<dbReference type="EMBL" id="JAUJYN010000002">
    <property type="protein sequence ID" value="KAK1277438.1"/>
    <property type="molecule type" value="Genomic_DNA"/>
</dbReference>
<feature type="compositionally biased region" description="Basic residues" evidence="1">
    <location>
        <begin position="85"/>
        <end position="102"/>
    </location>
</feature>
<dbReference type="AlphaFoldDB" id="A0AAV9BKW7"/>
<organism evidence="2 3">
    <name type="scientific">Acorus gramineus</name>
    <name type="common">Dwarf sweet flag</name>
    <dbReference type="NCBI Taxonomy" id="55184"/>
    <lineage>
        <taxon>Eukaryota</taxon>
        <taxon>Viridiplantae</taxon>
        <taxon>Streptophyta</taxon>
        <taxon>Embryophyta</taxon>
        <taxon>Tracheophyta</taxon>
        <taxon>Spermatophyta</taxon>
        <taxon>Magnoliopsida</taxon>
        <taxon>Liliopsida</taxon>
        <taxon>Acoraceae</taxon>
        <taxon>Acorus</taxon>
    </lineage>
</organism>
<proteinExistence type="predicted"/>
<evidence type="ECO:0000256" key="1">
    <source>
        <dbReference type="SAM" id="MobiDB-lite"/>
    </source>
</evidence>
<comment type="caution">
    <text evidence="2">The sequence shown here is derived from an EMBL/GenBank/DDBJ whole genome shotgun (WGS) entry which is preliminary data.</text>
</comment>
<keyword evidence="3" id="KW-1185">Reference proteome</keyword>
<evidence type="ECO:0000313" key="3">
    <source>
        <dbReference type="Proteomes" id="UP001179952"/>
    </source>
</evidence>
<gene>
    <name evidence="2" type="ORF">QJS04_geneDACA020880</name>
</gene>
<reference evidence="2" key="2">
    <citation type="submission" date="2023-06" db="EMBL/GenBank/DDBJ databases">
        <authorList>
            <person name="Ma L."/>
            <person name="Liu K.-W."/>
            <person name="Li Z."/>
            <person name="Hsiao Y.-Y."/>
            <person name="Qi Y."/>
            <person name="Fu T."/>
            <person name="Tang G."/>
            <person name="Zhang D."/>
            <person name="Sun W.-H."/>
            <person name="Liu D.-K."/>
            <person name="Li Y."/>
            <person name="Chen G.-Z."/>
            <person name="Liu X.-D."/>
            <person name="Liao X.-Y."/>
            <person name="Jiang Y.-T."/>
            <person name="Yu X."/>
            <person name="Hao Y."/>
            <person name="Huang J."/>
            <person name="Zhao X.-W."/>
            <person name="Ke S."/>
            <person name="Chen Y.-Y."/>
            <person name="Wu W.-L."/>
            <person name="Hsu J.-L."/>
            <person name="Lin Y.-F."/>
            <person name="Huang M.-D."/>
            <person name="Li C.-Y."/>
            <person name="Huang L."/>
            <person name="Wang Z.-W."/>
            <person name="Zhao X."/>
            <person name="Zhong W.-Y."/>
            <person name="Peng D.-H."/>
            <person name="Ahmad S."/>
            <person name="Lan S."/>
            <person name="Zhang J.-S."/>
            <person name="Tsai W.-C."/>
            <person name="Van De Peer Y."/>
            <person name="Liu Z.-J."/>
        </authorList>
    </citation>
    <scope>NUCLEOTIDE SEQUENCE</scope>
    <source>
        <strain evidence="2">SCP</strain>
        <tissue evidence="2">Leaves</tissue>
    </source>
</reference>
<name>A0AAV9BKW7_ACOGR</name>
<evidence type="ECO:0000313" key="2">
    <source>
        <dbReference type="EMBL" id="KAK1277438.1"/>
    </source>
</evidence>
<accession>A0AAV9BKW7</accession>
<dbReference type="Proteomes" id="UP001179952">
    <property type="component" value="Unassembled WGS sequence"/>
</dbReference>
<reference evidence="2" key="1">
    <citation type="journal article" date="2023" name="Nat. Commun.">
        <title>Diploid and tetraploid genomes of Acorus and the evolution of monocots.</title>
        <authorList>
            <person name="Ma L."/>
            <person name="Liu K.W."/>
            <person name="Li Z."/>
            <person name="Hsiao Y.Y."/>
            <person name="Qi Y."/>
            <person name="Fu T."/>
            <person name="Tang G.D."/>
            <person name="Zhang D."/>
            <person name="Sun W.H."/>
            <person name="Liu D.K."/>
            <person name="Li Y."/>
            <person name="Chen G.Z."/>
            <person name="Liu X.D."/>
            <person name="Liao X.Y."/>
            <person name="Jiang Y.T."/>
            <person name="Yu X."/>
            <person name="Hao Y."/>
            <person name="Huang J."/>
            <person name="Zhao X.W."/>
            <person name="Ke S."/>
            <person name="Chen Y.Y."/>
            <person name="Wu W.L."/>
            <person name="Hsu J.L."/>
            <person name="Lin Y.F."/>
            <person name="Huang M.D."/>
            <person name="Li C.Y."/>
            <person name="Huang L."/>
            <person name="Wang Z.W."/>
            <person name="Zhao X."/>
            <person name="Zhong W.Y."/>
            <person name="Peng D.H."/>
            <person name="Ahmad S."/>
            <person name="Lan S."/>
            <person name="Zhang J.S."/>
            <person name="Tsai W.C."/>
            <person name="Van de Peer Y."/>
            <person name="Liu Z.J."/>
        </authorList>
    </citation>
    <scope>NUCLEOTIDE SEQUENCE</scope>
    <source>
        <strain evidence="2">SCP</strain>
    </source>
</reference>
<feature type="region of interest" description="Disordered" evidence="1">
    <location>
        <begin position="76"/>
        <end position="111"/>
    </location>
</feature>